<sequence>MLRLIGVHLEGLVMHVCESDRNRDQKKYP</sequence>
<name>A0A0E9PCU0_ANGAN</name>
<dbReference type="AlphaFoldDB" id="A0A0E9PCU0"/>
<organism evidence="1">
    <name type="scientific">Anguilla anguilla</name>
    <name type="common">European freshwater eel</name>
    <name type="synonym">Muraena anguilla</name>
    <dbReference type="NCBI Taxonomy" id="7936"/>
    <lineage>
        <taxon>Eukaryota</taxon>
        <taxon>Metazoa</taxon>
        <taxon>Chordata</taxon>
        <taxon>Craniata</taxon>
        <taxon>Vertebrata</taxon>
        <taxon>Euteleostomi</taxon>
        <taxon>Actinopterygii</taxon>
        <taxon>Neopterygii</taxon>
        <taxon>Teleostei</taxon>
        <taxon>Anguilliformes</taxon>
        <taxon>Anguillidae</taxon>
        <taxon>Anguilla</taxon>
    </lineage>
</organism>
<dbReference type="EMBL" id="GBXM01106258">
    <property type="protein sequence ID" value="JAH02319.1"/>
    <property type="molecule type" value="Transcribed_RNA"/>
</dbReference>
<reference evidence="1" key="1">
    <citation type="submission" date="2014-11" db="EMBL/GenBank/DDBJ databases">
        <authorList>
            <person name="Amaro Gonzalez C."/>
        </authorList>
    </citation>
    <scope>NUCLEOTIDE SEQUENCE</scope>
</reference>
<evidence type="ECO:0000313" key="1">
    <source>
        <dbReference type="EMBL" id="JAH02319.1"/>
    </source>
</evidence>
<accession>A0A0E9PCU0</accession>
<protein>
    <submittedName>
        <fullName evidence="1">Uncharacterized protein</fullName>
    </submittedName>
</protein>
<proteinExistence type="predicted"/>
<reference evidence="1" key="2">
    <citation type="journal article" date="2015" name="Fish Shellfish Immunol.">
        <title>Early steps in the European eel (Anguilla anguilla)-Vibrio vulnificus interaction in the gills: Role of the RtxA13 toxin.</title>
        <authorList>
            <person name="Callol A."/>
            <person name="Pajuelo D."/>
            <person name="Ebbesson L."/>
            <person name="Teles M."/>
            <person name="MacKenzie S."/>
            <person name="Amaro C."/>
        </authorList>
    </citation>
    <scope>NUCLEOTIDE SEQUENCE</scope>
</reference>